<comment type="caution">
    <text evidence="1">The sequence shown here is derived from an EMBL/GenBank/DDBJ whole genome shotgun (WGS) entry which is preliminary data.</text>
</comment>
<evidence type="ECO:0000313" key="1">
    <source>
        <dbReference type="EMBL" id="KAF5717260.1"/>
    </source>
</evidence>
<accession>A0A8H5YQY7</accession>
<reference evidence="1 2" key="1">
    <citation type="submission" date="2020-05" db="EMBL/GenBank/DDBJ databases">
        <title>Identification and distribution of gene clusters putatively required for synthesis of sphingolipid metabolism inhibitors in phylogenetically diverse species of the filamentous fungus Fusarium.</title>
        <authorList>
            <person name="Kim H.-S."/>
            <person name="Busman M."/>
            <person name="Brown D.W."/>
            <person name="Divon H."/>
            <person name="Uhlig S."/>
            <person name="Proctor R.H."/>
        </authorList>
    </citation>
    <scope>NUCLEOTIDE SEQUENCE [LARGE SCALE GENOMIC DNA]</scope>
    <source>
        <strain evidence="1 2">NRRL 66235</strain>
    </source>
</reference>
<dbReference type="EMBL" id="JAAOAN010000190">
    <property type="protein sequence ID" value="KAF5717260.1"/>
    <property type="molecule type" value="Genomic_DNA"/>
</dbReference>
<keyword evidence="2" id="KW-1185">Reference proteome</keyword>
<sequence>MSSQAVIDSIPRTFDQSSYHPATLATDATISGAFEALDDINFDLQPFTVQESLREDSEILGRKRFSWETPSSSSHAISDDMLASDERSQLYICSPLSVVSKTHEQLGSILPDDITGTFLNNHESLSQRVHRWLSELPDIPWLDVIYVDALHESTGDESPSTTDVEEPRDYIPGTEDVLNYLDFLDTCYEGIQPTSPTHGYIDYGKPDFHTAAHWTASLDAYHLTLLQMDSASAFATKTERRFRPSMRRQYPRGLEKEARRSISLVASSRSQE</sequence>
<dbReference type="OrthoDB" id="5012172at2759"/>
<dbReference type="AlphaFoldDB" id="A0A8H5YQY7"/>
<gene>
    <name evidence="1" type="ORF">FMUND_5915</name>
</gene>
<proteinExistence type="predicted"/>
<name>A0A8H5YQY7_9HYPO</name>
<organism evidence="1 2">
    <name type="scientific">Fusarium mundagurra</name>
    <dbReference type="NCBI Taxonomy" id="1567541"/>
    <lineage>
        <taxon>Eukaryota</taxon>
        <taxon>Fungi</taxon>
        <taxon>Dikarya</taxon>
        <taxon>Ascomycota</taxon>
        <taxon>Pezizomycotina</taxon>
        <taxon>Sordariomycetes</taxon>
        <taxon>Hypocreomycetidae</taxon>
        <taxon>Hypocreales</taxon>
        <taxon>Nectriaceae</taxon>
        <taxon>Fusarium</taxon>
        <taxon>Fusarium fujikuroi species complex</taxon>
    </lineage>
</organism>
<dbReference type="Proteomes" id="UP000544331">
    <property type="component" value="Unassembled WGS sequence"/>
</dbReference>
<evidence type="ECO:0000313" key="2">
    <source>
        <dbReference type="Proteomes" id="UP000544331"/>
    </source>
</evidence>
<protein>
    <submittedName>
        <fullName evidence="1">Uncharacterized protein</fullName>
    </submittedName>
</protein>